<evidence type="ECO:0000256" key="4">
    <source>
        <dbReference type="ARBA" id="ARBA00022692"/>
    </source>
</evidence>
<dbReference type="InterPro" id="IPR027470">
    <property type="entry name" value="Cation_efflux_CTD"/>
</dbReference>
<gene>
    <name evidence="10" type="ORF">SAMN05444392_1067</name>
</gene>
<dbReference type="Pfam" id="PF16916">
    <property type="entry name" value="ZT_dimer"/>
    <property type="match status" value="1"/>
</dbReference>
<dbReference type="InterPro" id="IPR036837">
    <property type="entry name" value="Cation_efflux_CTD_sf"/>
</dbReference>
<dbReference type="PANTHER" id="PTHR43840">
    <property type="entry name" value="MITOCHONDRIAL METAL TRANSPORTER 1-RELATED"/>
    <property type="match status" value="1"/>
</dbReference>
<dbReference type="InterPro" id="IPR058533">
    <property type="entry name" value="Cation_efflux_TM"/>
</dbReference>
<evidence type="ECO:0000313" key="11">
    <source>
        <dbReference type="Proteomes" id="UP000184476"/>
    </source>
</evidence>
<keyword evidence="4 7" id="KW-0812">Transmembrane</keyword>
<feature type="transmembrane region" description="Helical" evidence="7">
    <location>
        <begin position="119"/>
        <end position="139"/>
    </location>
</feature>
<feature type="transmembrane region" description="Helical" evidence="7">
    <location>
        <begin position="53"/>
        <end position="71"/>
    </location>
</feature>
<name>A0A1M4Y3G0_9BACL</name>
<dbReference type="Gene3D" id="3.30.70.1350">
    <property type="entry name" value="Cation efflux protein, cytoplasmic domain"/>
    <property type="match status" value="1"/>
</dbReference>
<dbReference type="InterPro" id="IPR027469">
    <property type="entry name" value="Cation_efflux_TMD_sf"/>
</dbReference>
<keyword evidence="5 7" id="KW-1133">Transmembrane helix</keyword>
<feature type="transmembrane region" description="Helical" evidence="7">
    <location>
        <begin position="83"/>
        <end position="107"/>
    </location>
</feature>
<proteinExistence type="inferred from homology"/>
<keyword evidence="3" id="KW-0813">Transport</keyword>
<feature type="transmembrane region" description="Helical" evidence="7">
    <location>
        <begin position="160"/>
        <end position="178"/>
    </location>
</feature>
<evidence type="ECO:0000256" key="2">
    <source>
        <dbReference type="ARBA" id="ARBA00008114"/>
    </source>
</evidence>
<dbReference type="Gene3D" id="1.20.1510.10">
    <property type="entry name" value="Cation efflux protein transmembrane domain"/>
    <property type="match status" value="1"/>
</dbReference>
<dbReference type="Pfam" id="PF01545">
    <property type="entry name" value="Cation_efflux"/>
    <property type="match status" value="1"/>
</dbReference>
<dbReference type="NCBIfam" id="TIGR01297">
    <property type="entry name" value="CDF"/>
    <property type="match status" value="1"/>
</dbReference>
<reference evidence="10 11" key="1">
    <citation type="submission" date="2016-11" db="EMBL/GenBank/DDBJ databases">
        <authorList>
            <person name="Jaros S."/>
            <person name="Januszkiewicz K."/>
            <person name="Wedrychowicz H."/>
        </authorList>
    </citation>
    <scope>NUCLEOTIDE SEQUENCE [LARGE SCALE GENOMIC DNA]</scope>
    <source>
        <strain evidence="10 11">DSM 44666</strain>
    </source>
</reference>
<evidence type="ECO:0000256" key="3">
    <source>
        <dbReference type="ARBA" id="ARBA00022448"/>
    </source>
</evidence>
<dbReference type="AlphaFoldDB" id="A0A1M4Y3G0"/>
<dbReference type="FunFam" id="1.20.1510.10:FF:000006">
    <property type="entry name" value="Divalent cation efflux transporter"/>
    <property type="match status" value="1"/>
</dbReference>
<comment type="similarity">
    <text evidence="2">Belongs to the cation diffusion facilitator (CDF) transporter (TC 2.A.4) family.</text>
</comment>
<sequence>MLPVDSQKQREAQKGVWIGIVAYVLLATVKITMGYWSHSQVMVADGFNNSSDILLSVAILIGLMVSGQPADHDHHYGHHKAEYIATLVAASFMLLVTLQIWINALISFFQPSDVKIHPYAIYISILSALLMFCVAFYNFRLSRKTDSASLRAAAADNRGDAFVSLGAALGILGSRLGYAWIDPVAAIIVGILIVKTAWSIGKEAIHALMDGFDAKRLLEIEHHVEQIEGIGEVKAIRARQQGKYILVEMTVGVHPDLSVQESHELTERVERMLVESMQIRHIHIHVEPLQKHDQTS</sequence>
<keyword evidence="11" id="KW-1185">Reference proteome</keyword>
<evidence type="ECO:0000259" key="8">
    <source>
        <dbReference type="Pfam" id="PF01545"/>
    </source>
</evidence>
<protein>
    <submittedName>
        <fullName evidence="10">Cation diffusion facilitator family transporter</fullName>
    </submittedName>
</protein>
<keyword evidence="6 7" id="KW-0472">Membrane</keyword>
<evidence type="ECO:0000256" key="6">
    <source>
        <dbReference type="ARBA" id="ARBA00023136"/>
    </source>
</evidence>
<dbReference type="SUPFAM" id="SSF161111">
    <property type="entry name" value="Cation efflux protein transmembrane domain-like"/>
    <property type="match status" value="1"/>
</dbReference>
<dbReference type="InterPro" id="IPR002524">
    <property type="entry name" value="Cation_efflux"/>
</dbReference>
<dbReference type="SUPFAM" id="SSF160240">
    <property type="entry name" value="Cation efflux protein cytoplasmic domain-like"/>
    <property type="match status" value="1"/>
</dbReference>
<evidence type="ECO:0000259" key="9">
    <source>
        <dbReference type="Pfam" id="PF16916"/>
    </source>
</evidence>
<dbReference type="Proteomes" id="UP000184476">
    <property type="component" value="Unassembled WGS sequence"/>
</dbReference>
<dbReference type="STRING" id="112248.SAMN05444392_1067"/>
<dbReference type="GO" id="GO:0008324">
    <property type="term" value="F:monoatomic cation transmembrane transporter activity"/>
    <property type="evidence" value="ECO:0007669"/>
    <property type="project" value="InterPro"/>
</dbReference>
<feature type="domain" description="Cation efflux protein transmembrane" evidence="8">
    <location>
        <begin position="16"/>
        <end position="209"/>
    </location>
</feature>
<dbReference type="OrthoDB" id="9806522at2"/>
<dbReference type="GO" id="GO:0016020">
    <property type="term" value="C:membrane"/>
    <property type="evidence" value="ECO:0007669"/>
    <property type="project" value="UniProtKB-SubCell"/>
</dbReference>
<dbReference type="PANTHER" id="PTHR43840:SF50">
    <property type="entry name" value="MANGANESE EFFLUX SYSTEM PROTEIN MNES"/>
    <property type="match status" value="1"/>
</dbReference>
<evidence type="ECO:0000256" key="1">
    <source>
        <dbReference type="ARBA" id="ARBA00004141"/>
    </source>
</evidence>
<feature type="transmembrane region" description="Helical" evidence="7">
    <location>
        <begin position="184"/>
        <end position="201"/>
    </location>
</feature>
<comment type="subcellular location">
    <subcellularLocation>
        <location evidence="1">Membrane</location>
        <topology evidence="1">Multi-pass membrane protein</topology>
    </subcellularLocation>
</comment>
<dbReference type="EMBL" id="FQVL01000006">
    <property type="protein sequence ID" value="SHF00126.1"/>
    <property type="molecule type" value="Genomic_DNA"/>
</dbReference>
<feature type="domain" description="Cation efflux protein cytoplasmic" evidence="9">
    <location>
        <begin position="218"/>
        <end position="288"/>
    </location>
</feature>
<accession>A0A1M4Y3G0</accession>
<feature type="transmembrane region" description="Helical" evidence="7">
    <location>
        <begin position="15"/>
        <end position="33"/>
    </location>
</feature>
<organism evidence="10 11">
    <name type="scientific">Seinonella peptonophila</name>
    <dbReference type="NCBI Taxonomy" id="112248"/>
    <lineage>
        <taxon>Bacteria</taxon>
        <taxon>Bacillati</taxon>
        <taxon>Bacillota</taxon>
        <taxon>Bacilli</taxon>
        <taxon>Bacillales</taxon>
        <taxon>Thermoactinomycetaceae</taxon>
        <taxon>Seinonella</taxon>
    </lineage>
</organism>
<evidence type="ECO:0000256" key="5">
    <source>
        <dbReference type="ARBA" id="ARBA00022989"/>
    </source>
</evidence>
<dbReference type="InterPro" id="IPR050291">
    <property type="entry name" value="CDF_Transporter"/>
</dbReference>
<evidence type="ECO:0000313" key="10">
    <source>
        <dbReference type="EMBL" id="SHF00126.1"/>
    </source>
</evidence>
<evidence type="ECO:0000256" key="7">
    <source>
        <dbReference type="SAM" id="Phobius"/>
    </source>
</evidence>